<dbReference type="SUPFAM" id="SSF51735">
    <property type="entry name" value="NAD(P)-binding Rossmann-fold domains"/>
    <property type="match status" value="1"/>
</dbReference>
<dbReference type="GO" id="GO:0003955">
    <property type="term" value="F:NAD(P)H dehydrogenase (quinone) activity"/>
    <property type="evidence" value="ECO:0007669"/>
    <property type="project" value="UniProtKB-EC"/>
</dbReference>
<dbReference type="PANTHER" id="PTHR43162">
    <property type="match status" value="1"/>
</dbReference>
<dbReference type="CDD" id="cd05269">
    <property type="entry name" value="TMR_SDR_a"/>
    <property type="match status" value="1"/>
</dbReference>
<dbReference type="Pfam" id="PF05368">
    <property type="entry name" value="NmrA"/>
    <property type="match status" value="1"/>
</dbReference>
<feature type="domain" description="NmrA-like" evidence="1">
    <location>
        <begin position="3"/>
        <end position="240"/>
    </location>
</feature>
<evidence type="ECO:0000259" key="1">
    <source>
        <dbReference type="Pfam" id="PF05368"/>
    </source>
</evidence>
<comment type="caution">
    <text evidence="2">The sequence shown here is derived from an EMBL/GenBank/DDBJ whole genome shotgun (WGS) entry which is preliminary data.</text>
</comment>
<dbReference type="EMBL" id="JBHMAA010000049">
    <property type="protein sequence ID" value="MFB9953056.1"/>
    <property type="molecule type" value="Genomic_DNA"/>
</dbReference>
<dbReference type="Proteomes" id="UP001589692">
    <property type="component" value="Unassembled WGS sequence"/>
</dbReference>
<dbReference type="EC" id="1.6.5.2" evidence="2"/>
<dbReference type="InterPro" id="IPR051604">
    <property type="entry name" value="Ergot_Alk_Oxidoreductase"/>
</dbReference>
<proteinExistence type="predicted"/>
<evidence type="ECO:0000313" key="2">
    <source>
        <dbReference type="EMBL" id="MFB9953056.1"/>
    </source>
</evidence>
<dbReference type="InterPro" id="IPR008030">
    <property type="entry name" value="NmrA-like"/>
</dbReference>
<keyword evidence="2" id="KW-0560">Oxidoreductase</keyword>
<dbReference type="InterPro" id="IPR036291">
    <property type="entry name" value="NAD(P)-bd_dom_sf"/>
</dbReference>
<name>A0ABV6AR02_9HYPH</name>
<reference evidence="2 3" key="1">
    <citation type="submission" date="2024-09" db="EMBL/GenBank/DDBJ databases">
        <authorList>
            <person name="Sun Q."/>
            <person name="Mori K."/>
        </authorList>
    </citation>
    <scope>NUCLEOTIDE SEQUENCE [LARGE SCALE GENOMIC DNA]</scope>
    <source>
        <strain evidence="2 3">TBRC 4938</strain>
    </source>
</reference>
<keyword evidence="3" id="KW-1185">Reference proteome</keyword>
<evidence type="ECO:0000313" key="3">
    <source>
        <dbReference type="Proteomes" id="UP001589692"/>
    </source>
</evidence>
<dbReference type="Gene3D" id="3.40.50.720">
    <property type="entry name" value="NAD(P)-binding Rossmann-like Domain"/>
    <property type="match status" value="1"/>
</dbReference>
<dbReference type="PANTHER" id="PTHR43162:SF1">
    <property type="entry name" value="PRESTALK A DIFFERENTIATION PROTEIN A"/>
    <property type="match status" value="1"/>
</dbReference>
<dbReference type="RefSeq" id="WP_377265858.1">
    <property type="nucleotide sequence ID" value="NZ_JBHMAA010000049.1"/>
</dbReference>
<gene>
    <name evidence="2" type="ORF">ACFFP0_29825</name>
</gene>
<protein>
    <submittedName>
        <fullName evidence="2">SDR family oxidoreductase</fullName>
        <ecNumber evidence="2">1.6.5.2</ecNumber>
    </submittedName>
</protein>
<sequence length="279" mass="29306">MAGKILVLGATGTVGTPLVKALVAKGEKMKAASRAGKPVESAEGVAFDFADPSTFAPAFDGVDRAYVLLPGGNVAITELLLPVIEAAAARKVKVVFQSVFGVDADDGIPYRQVEIALEKSGTPYVVLRPNWFSDNFRTYWKAGIDHGRIAVPAGEGKSSFIDVRDIAESAAAALTTSRFDGKAFNLTGPQALSYAEAAKIVSDAIGKPVAYEAVSDETFIGILTGAGVPNDYAAFLASIFYPVREGWTSAVTPDVETLTGKPPRSVETYVRDNTAALKA</sequence>
<organism evidence="2 3">
    <name type="scientific">Rhizobium puerariae</name>
    <dbReference type="NCBI Taxonomy" id="1585791"/>
    <lineage>
        <taxon>Bacteria</taxon>
        <taxon>Pseudomonadati</taxon>
        <taxon>Pseudomonadota</taxon>
        <taxon>Alphaproteobacteria</taxon>
        <taxon>Hyphomicrobiales</taxon>
        <taxon>Rhizobiaceae</taxon>
        <taxon>Rhizobium/Agrobacterium group</taxon>
        <taxon>Rhizobium</taxon>
    </lineage>
</organism>
<dbReference type="Gene3D" id="3.90.25.10">
    <property type="entry name" value="UDP-galactose 4-epimerase, domain 1"/>
    <property type="match status" value="1"/>
</dbReference>
<accession>A0ABV6AR02</accession>